<dbReference type="Pfam" id="PF01520">
    <property type="entry name" value="Amidase_3"/>
    <property type="match status" value="1"/>
</dbReference>
<dbReference type="PANTHER" id="PTHR30404">
    <property type="entry name" value="N-ACETYLMURAMOYL-L-ALANINE AMIDASE"/>
    <property type="match status" value="1"/>
</dbReference>
<feature type="chain" id="PRO_5020667182" evidence="2">
    <location>
        <begin position="27"/>
        <end position="233"/>
    </location>
</feature>
<evidence type="ECO:0000256" key="1">
    <source>
        <dbReference type="ARBA" id="ARBA00022801"/>
    </source>
</evidence>
<dbReference type="OrthoDB" id="9772024at2"/>
<dbReference type="Proteomes" id="UP000295418">
    <property type="component" value="Unassembled WGS sequence"/>
</dbReference>
<evidence type="ECO:0000256" key="2">
    <source>
        <dbReference type="SAM" id="SignalP"/>
    </source>
</evidence>
<evidence type="ECO:0000259" key="3">
    <source>
        <dbReference type="SMART" id="SM00646"/>
    </source>
</evidence>
<dbReference type="Gene3D" id="3.40.630.40">
    <property type="entry name" value="Zn-dependent exopeptidases"/>
    <property type="match status" value="1"/>
</dbReference>
<keyword evidence="5" id="KW-1185">Reference proteome</keyword>
<comment type="caution">
    <text evidence="4">The sequence shown here is derived from an EMBL/GenBank/DDBJ whole genome shotgun (WGS) entry which is preliminary data.</text>
</comment>
<evidence type="ECO:0000313" key="4">
    <source>
        <dbReference type="EMBL" id="TCZ75181.1"/>
    </source>
</evidence>
<keyword evidence="1" id="KW-0378">Hydrolase</keyword>
<evidence type="ECO:0000313" key="5">
    <source>
        <dbReference type="Proteomes" id="UP000295418"/>
    </source>
</evidence>
<dbReference type="AlphaFoldDB" id="A0A4R4EAP3"/>
<sequence length="233" mass="25856">MKKIKLFICSVLMVISVFLPVSGLQAADPVAPDADIIIDAGHGGIDGGTSYGNILEKDINLAIAKKTFEALSNKGYDVILNRTGDYALSDHNSWLKSKSRHRKDLAQRKQLAVDMKPQAMISLHVNWSKNKNRHGAIVLHQADERSIELANKVQARLNLLYRDNEKPFLGKTYYLLNRSKCPTVIIEMGFITSAEDRARLTSNQGQNEIAKEIAAGVLEYLDSTTKDKSDSTN</sequence>
<name>A0A4R4EAP3_9BACL</name>
<dbReference type="SUPFAM" id="SSF53187">
    <property type="entry name" value="Zn-dependent exopeptidases"/>
    <property type="match status" value="1"/>
</dbReference>
<protein>
    <submittedName>
        <fullName evidence="4">N-acetylmuramoyl-L-alanine amidase</fullName>
    </submittedName>
</protein>
<keyword evidence="2" id="KW-0732">Signal</keyword>
<dbReference type="GO" id="GO:0009253">
    <property type="term" value="P:peptidoglycan catabolic process"/>
    <property type="evidence" value="ECO:0007669"/>
    <property type="project" value="InterPro"/>
</dbReference>
<feature type="signal peptide" evidence="2">
    <location>
        <begin position="1"/>
        <end position="26"/>
    </location>
</feature>
<proteinExistence type="predicted"/>
<dbReference type="CDD" id="cd02696">
    <property type="entry name" value="MurNAc-LAA"/>
    <property type="match status" value="1"/>
</dbReference>
<organism evidence="4 5">
    <name type="scientific">Paenibacillus albiflavus</name>
    <dbReference type="NCBI Taxonomy" id="2545760"/>
    <lineage>
        <taxon>Bacteria</taxon>
        <taxon>Bacillati</taxon>
        <taxon>Bacillota</taxon>
        <taxon>Bacilli</taxon>
        <taxon>Bacillales</taxon>
        <taxon>Paenibacillaceae</taxon>
        <taxon>Paenibacillus</taxon>
    </lineage>
</organism>
<dbReference type="InterPro" id="IPR002508">
    <property type="entry name" value="MurNAc-LAA_cat"/>
</dbReference>
<reference evidence="4 5" key="1">
    <citation type="submission" date="2019-03" db="EMBL/GenBank/DDBJ databases">
        <authorList>
            <person name="Kim M.K.M."/>
        </authorList>
    </citation>
    <scope>NUCLEOTIDE SEQUENCE [LARGE SCALE GENOMIC DNA]</scope>
    <source>
        <strain evidence="4 5">18JY21-1</strain>
    </source>
</reference>
<dbReference type="PANTHER" id="PTHR30404:SF0">
    <property type="entry name" value="N-ACETYLMURAMOYL-L-ALANINE AMIDASE AMIC"/>
    <property type="match status" value="1"/>
</dbReference>
<dbReference type="GO" id="GO:0008745">
    <property type="term" value="F:N-acetylmuramoyl-L-alanine amidase activity"/>
    <property type="evidence" value="ECO:0007669"/>
    <property type="project" value="InterPro"/>
</dbReference>
<dbReference type="EMBL" id="SKFG01000022">
    <property type="protein sequence ID" value="TCZ75181.1"/>
    <property type="molecule type" value="Genomic_DNA"/>
</dbReference>
<gene>
    <name evidence="4" type="ORF">E0485_18725</name>
</gene>
<feature type="domain" description="MurNAc-LAA" evidence="3">
    <location>
        <begin position="109"/>
        <end position="218"/>
    </location>
</feature>
<dbReference type="GO" id="GO:0030288">
    <property type="term" value="C:outer membrane-bounded periplasmic space"/>
    <property type="evidence" value="ECO:0007669"/>
    <property type="project" value="TreeGrafter"/>
</dbReference>
<accession>A0A4R4EAP3</accession>
<dbReference type="InterPro" id="IPR050695">
    <property type="entry name" value="N-acetylmuramoyl_amidase_3"/>
</dbReference>
<dbReference type="SMART" id="SM00646">
    <property type="entry name" value="Ami_3"/>
    <property type="match status" value="1"/>
</dbReference>
<dbReference type="RefSeq" id="WP_132419593.1">
    <property type="nucleotide sequence ID" value="NZ_SKFG01000022.1"/>
</dbReference>